<gene>
    <name evidence="9" type="ORF">SAMN05192555_10931</name>
</gene>
<dbReference type="RefSeq" id="WP_089658828.1">
    <property type="nucleotide sequence ID" value="NZ_FNGH01000009.1"/>
</dbReference>
<dbReference type="Proteomes" id="UP000199107">
    <property type="component" value="Unassembled WGS sequence"/>
</dbReference>
<keyword evidence="6 7" id="KW-0408">Iron</keyword>
<evidence type="ECO:0000313" key="10">
    <source>
        <dbReference type="Proteomes" id="UP000199107"/>
    </source>
</evidence>
<name>A0A1G9Q9E0_9GAMM</name>
<dbReference type="CDD" id="cd16378">
    <property type="entry name" value="CcmH_N"/>
    <property type="match status" value="1"/>
</dbReference>
<organism evidence="9 10">
    <name type="scientific">Franzmannia pantelleriensis</name>
    <dbReference type="NCBI Taxonomy" id="48727"/>
    <lineage>
        <taxon>Bacteria</taxon>
        <taxon>Pseudomonadati</taxon>
        <taxon>Pseudomonadota</taxon>
        <taxon>Gammaproteobacteria</taxon>
        <taxon>Oceanospirillales</taxon>
        <taxon>Halomonadaceae</taxon>
        <taxon>Franzmannia</taxon>
    </lineage>
</organism>
<evidence type="ECO:0000256" key="5">
    <source>
        <dbReference type="ARBA" id="ARBA00022748"/>
    </source>
</evidence>
<keyword evidence="5" id="KW-0201">Cytochrome c-type biogenesis</keyword>
<keyword evidence="7" id="KW-1133">Transmembrane helix</keyword>
<reference evidence="10" key="1">
    <citation type="submission" date="2016-10" db="EMBL/GenBank/DDBJ databases">
        <authorList>
            <person name="Varghese N."/>
            <person name="Submissions S."/>
        </authorList>
    </citation>
    <scope>NUCLEOTIDE SEQUENCE [LARGE SCALE GENOMIC DNA]</scope>
    <source>
        <strain evidence="10">AAP</strain>
    </source>
</reference>
<comment type="function">
    <text evidence="7">Possible subunit of a heme lyase.</text>
</comment>
<keyword evidence="10" id="KW-1185">Reference proteome</keyword>
<evidence type="ECO:0000256" key="1">
    <source>
        <dbReference type="ARBA" id="ARBA00010342"/>
    </source>
</evidence>
<dbReference type="InterPro" id="IPR051263">
    <property type="entry name" value="C-type_cytochrome_biogenesis"/>
</dbReference>
<accession>A0A1G9Q9E0</accession>
<dbReference type="InterPro" id="IPR005616">
    <property type="entry name" value="CcmH/CycL/Ccl2/NrfF_N"/>
</dbReference>
<dbReference type="FunFam" id="1.10.8.640:FF:000001">
    <property type="entry name" value="Cytochrome c-type biogenesis protein"/>
    <property type="match status" value="1"/>
</dbReference>
<evidence type="ECO:0000259" key="8">
    <source>
        <dbReference type="Pfam" id="PF03918"/>
    </source>
</evidence>
<evidence type="ECO:0000256" key="7">
    <source>
        <dbReference type="RuleBase" id="RU364112"/>
    </source>
</evidence>
<dbReference type="InterPro" id="IPR038297">
    <property type="entry name" value="CcmH/CycL/NrfF/Ccl2_sf"/>
</dbReference>
<evidence type="ECO:0000256" key="3">
    <source>
        <dbReference type="ARBA" id="ARBA00022723"/>
    </source>
</evidence>
<dbReference type="PANTHER" id="PTHR47870:SF1">
    <property type="entry name" value="CYTOCHROME C-TYPE BIOGENESIS PROTEIN CCMH"/>
    <property type="match status" value="1"/>
</dbReference>
<keyword evidence="7" id="KW-0812">Transmembrane</keyword>
<protein>
    <recommendedName>
        <fullName evidence="7">Cytochrome c-type biogenesis protein</fullName>
    </recommendedName>
</protein>
<proteinExistence type="inferred from homology"/>
<sequence length="157" mass="17600">MAVIRHTTLVLVLTLIAGLSWAGGIEVREFDDPVLEQRYKSLTASLRCPLCENQAIDDSDAPISGDMREQVYVMLQDGRADIEILDHMTTRFGDYVLYNPRLEGRTLLLWGLPGTLVVLGGVLVVVIVRRRRNASAQALSAEERARLDELINRERTP</sequence>
<dbReference type="PANTHER" id="PTHR47870">
    <property type="entry name" value="CYTOCHROME C-TYPE BIOGENESIS PROTEIN CCMH"/>
    <property type="match status" value="1"/>
</dbReference>
<evidence type="ECO:0000256" key="4">
    <source>
        <dbReference type="ARBA" id="ARBA00022729"/>
    </source>
</evidence>
<evidence type="ECO:0000256" key="2">
    <source>
        <dbReference type="ARBA" id="ARBA00022617"/>
    </source>
</evidence>
<dbReference type="Gene3D" id="1.10.8.640">
    <property type="entry name" value="Cytochrome C biogenesis protein"/>
    <property type="match status" value="1"/>
</dbReference>
<feature type="transmembrane region" description="Helical" evidence="7">
    <location>
        <begin position="107"/>
        <end position="128"/>
    </location>
</feature>
<evidence type="ECO:0000313" key="9">
    <source>
        <dbReference type="EMBL" id="SDM06955.1"/>
    </source>
</evidence>
<evidence type="ECO:0000256" key="6">
    <source>
        <dbReference type="ARBA" id="ARBA00023004"/>
    </source>
</evidence>
<dbReference type="GO" id="GO:0005886">
    <property type="term" value="C:plasma membrane"/>
    <property type="evidence" value="ECO:0007669"/>
    <property type="project" value="TreeGrafter"/>
</dbReference>
<dbReference type="Pfam" id="PF03918">
    <property type="entry name" value="CcmH"/>
    <property type="match status" value="1"/>
</dbReference>
<keyword evidence="7" id="KW-0472">Membrane</keyword>
<dbReference type="GO" id="GO:0046872">
    <property type="term" value="F:metal ion binding"/>
    <property type="evidence" value="ECO:0007669"/>
    <property type="project" value="UniProtKB-KW"/>
</dbReference>
<keyword evidence="3 7" id="KW-0479">Metal-binding</keyword>
<dbReference type="AlphaFoldDB" id="A0A1G9Q9E0"/>
<dbReference type="STRING" id="48727.SAMN05192555_10931"/>
<keyword evidence="4 7" id="KW-0732">Signal</keyword>
<comment type="similarity">
    <text evidence="1 7">Belongs to the CcmH/CycL/Ccl2/NrfF family.</text>
</comment>
<dbReference type="EMBL" id="FNGH01000009">
    <property type="protein sequence ID" value="SDM06955.1"/>
    <property type="molecule type" value="Genomic_DNA"/>
</dbReference>
<keyword evidence="2 7" id="KW-0349">Heme</keyword>
<feature type="domain" description="CcmH/CycL/Ccl2/NrfF N-terminal" evidence="8">
    <location>
        <begin position="12"/>
        <end position="150"/>
    </location>
</feature>
<dbReference type="GO" id="GO:0017004">
    <property type="term" value="P:cytochrome complex assembly"/>
    <property type="evidence" value="ECO:0007669"/>
    <property type="project" value="UniProtKB-KW"/>
</dbReference>
<dbReference type="OrthoDB" id="9804975at2"/>